<dbReference type="EMBL" id="CAJOBA010079144">
    <property type="protein sequence ID" value="CAF4432946.1"/>
    <property type="molecule type" value="Genomic_DNA"/>
</dbReference>
<feature type="non-terminal residue" evidence="4">
    <location>
        <position position="203"/>
    </location>
</feature>
<dbReference type="AlphaFoldDB" id="A0A8S2WAZ0"/>
<evidence type="ECO:0000256" key="1">
    <source>
        <dbReference type="SAM" id="Coils"/>
    </source>
</evidence>
<reference evidence="4" key="1">
    <citation type="submission" date="2021-02" db="EMBL/GenBank/DDBJ databases">
        <authorList>
            <person name="Nowell W R."/>
        </authorList>
    </citation>
    <scope>NUCLEOTIDE SEQUENCE</scope>
</reference>
<dbReference type="Proteomes" id="UP000682733">
    <property type="component" value="Unassembled WGS sequence"/>
</dbReference>
<protein>
    <submittedName>
        <fullName evidence="4">Uncharacterized protein</fullName>
    </submittedName>
</protein>
<evidence type="ECO:0000256" key="2">
    <source>
        <dbReference type="SAM" id="MobiDB-lite"/>
    </source>
</evidence>
<proteinExistence type="predicted"/>
<evidence type="ECO:0000313" key="4">
    <source>
        <dbReference type="EMBL" id="CAF4432946.1"/>
    </source>
</evidence>
<evidence type="ECO:0000313" key="3">
    <source>
        <dbReference type="EMBL" id="CAF1616267.1"/>
    </source>
</evidence>
<organism evidence="4 5">
    <name type="scientific">Didymodactylos carnosus</name>
    <dbReference type="NCBI Taxonomy" id="1234261"/>
    <lineage>
        <taxon>Eukaryota</taxon>
        <taxon>Metazoa</taxon>
        <taxon>Spiralia</taxon>
        <taxon>Gnathifera</taxon>
        <taxon>Rotifera</taxon>
        <taxon>Eurotatoria</taxon>
        <taxon>Bdelloidea</taxon>
        <taxon>Philodinida</taxon>
        <taxon>Philodinidae</taxon>
        <taxon>Didymodactylos</taxon>
    </lineage>
</organism>
<feature type="coiled-coil region" evidence="1">
    <location>
        <begin position="98"/>
        <end position="182"/>
    </location>
</feature>
<sequence>SSQGQLESEKNESRFNESERGRNLERRCGILQCENEMLQQNLKTMKTQLRDLQEVCATRETQHKQEIEKTRIDMQSPEVQQYLKQEIQRCEDILRTESAHQQEKMQSLAVEYRKLEDEFRLALKIEEKRYEDLHNTNEVLRKENDVLQNALKSSKQREESDRKIENDLMALVREQKERLQERTEVNDVVIQQNKHLTTKFENA</sequence>
<evidence type="ECO:0000313" key="5">
    <source>
        <dbReference type="Proteomes" id="UP000682733"/>
    </source>
</evidence>
<keyword evidence="1" id="KW-0175">Coiled coil</keyword>
<comment type="caution">
    <text evidence="4">The sequence shown here is derived from an EMBL/GenBank/DDBJ whole genome shotgun (WGS) entry which is preliminary data.</text>
</comment>
<feature type="region of interest" description="Disordered" evidence="2">
    <location>
        <begin position="1"/>
        <end position="22"/>
    </location>
</feature>
<name>A0A8S2WAZ0_9BILA</name>
<feature type="compositionally biased region" description="Basic and acidic residues" evidence="2">
    <location>
        <begin position="7"/>
        <end position="22"/>
    </location>
</feature>
<dbReference type="Proteomes" id="UP000677228">
    <property type="component" value="Unassembled WGS sequence"/>
</dbReference>
<dbReference type="EMBL" id="CAJNOK010054585">
    <property type="protein sequence ID" value="CAF1616267.1"/>
    <property type="molecule type" value="Genomic_DNA"/>
</dbReference>
<feature type="non-terminal residue" evidence="4">
    <location>
        <position position="1"/>
    </location>
</feature>
<accession>A0A8S2WAZ0</accession>
<gene>
    <name evidence="3" type="ORF">OVA965_LOCUS42933</name>
    <name evidence="4" type="ORF">TMI583_LOCUS44995</name>
</gene>